<reference key="2">
    <citation type="submission" date="2011-04" db="EMBL/GenBank/DDBJ databases">
        <title>Complete sequence of plasmid 1 of Haliscomenobacter hydrossis DSM 1100.</title>
        <authorList>
            <consortium name="US DOE Joint Genome Institute (JGI-PGF)"/>
            <person name="Lucas S."/>
            <person name="Han J."/>
            <person name="Lapidus A."/>
            <person name="Bruce D."/>
            <person name="Goodwin L."/>
            <person name="Pitluck S."/>
            <person name="Peters L."/>
            <person name="Kyrpides N."/>
            <person name="Mavromatis K."/>
            <person name="Ivanova N."/>
            <person name="Ovchinnikova G."/>
            <person name="Pagani I."/>
            <person name="Daligault H."/>
            <person name="Detter J.C."/>
            <person name="Han C."/>
            <person name="Land M."/>
            <person name="Hauser L."/>
            <person name="Markowitz V."/>
            <person name="Cheng J.-F."/>
            <person name="Hugenholtz P."/>
            <person name="Woyke T."/>
            <person name="Wu D."/>
            <person name="Verbarg S."/>
            <person name="Frueling A."/>
            <person name="Brambilla E."/>
            <person name="Klenk H.-P."/>
            <person name="Eisen J.A."/>
        </authorList>
    </citation>
    <scope>NUCLEOTIDE SEQUENCE</scope>
    <source>
        <strain>DSM 1100</strain>
    </source>
</reference>
<evidence type="ECO:0000313" key="2">
    <source>
        <dbReference type="EMBL" id="AEE54398.1"/>
    </source>
</evidence>
<organism evidence="2 3">
    <name type="scientific">Haliscomenobacter hydrossis (strain ATCC 27775 / DSM 1100 / LMG 10767 / O)</name>
    <dbReference type="NCBI Taxonomy" id="760192"/>
    <lineage>
        <taxon>Bacteria</taxon>
        <taxon>Pseudomonadati</taxon>
        <taxon>Bacteroidota</taxon>
        <taxon>Saprospiria</taxon>
        <taxon>Saprospirales</taxon>
        <taxon>Haliscomenobacteraceae</taxon>
        <taxon>Haliscomenobacter</taxon>
    </lineage>
</organism>
<proteinExistence type="predicted"/>
<feature type="domain" description="Cyclic nucleotide-binding" evidence="1">
    <location>
        <begin position="21"/>
        <end position="139"/>
    </location>
</feature>
<dbReference type="InterPro" id="IPR018490">
    <property type="entry name" value="cNMP-bd_dom_sf"/>
</dbReference>
<dbReference type="EMBL" id="CP002692">
    <property type="protein sequence ID" value="AEE54398.1"/>
    <property type="molecule type" value="Genomic_DNA"/>
</dbReference>
<dbReference type="KEGG" id="hhy:Halhy_6582"/>
<sequence length="199" mass="23016">MEFIEENGDHPMQQLLSYLHTFQVLNQDSQAQLLAISTPLRLKKNDILQPIGHTCKTIYFVQKGIARIFYYKDGIDITECFAAENQIIARVESLFTQRPSQKGIQIIEDAELVAINATVLFGLYDQYPGIERLFRKIFEQGYVDTVNRLESLQFYSAEERYTRLLEEMPELLQRVPLKYIASYLGITQVSLSRIRAGVK</sequence>
<evidence type="ECO:0000313" key="3">
    <source>
        <dbReference type="Proteomes" id="UP000008461"/>
    </source>
</evidence>
<name>F4L7P0_HALH1</name>
<dbReference type="Proteomes" id="UP000008461">
    <property type="component" value="Plasmid pHALHY01"/>
</dbReference>
<reference evidence="2 3" key="1">
    <citation type="journal article" date="2011" name="Stand. Genomic Sci.">
        <title>Complete genome sequence of Haliscomenobacter hydrossis type strain (O).</title>
        <authorList>
            <consortium name="US DOE Joint Genome Institute (JGI-PGF)"/>
            <person name="Daligault H."/>
            <person name="Lapidus A."/>
            <person name="Zeytun A."/>
            <person name="Nolan M."/>
            <person name="Lucas S."/>
            <person name="Del Rio T.G."/>
            <person name="Tice H."/>
            <person name="Cheng J.F."/>
            <person name="Tapia R."/>
            <person name="Han C."/>
            <person name="Goodwin L."/>
            <person name="Pitluck S."/>
            <person name="Liolios K."/>
            <person name="Pagani I."/>
            <person name="Ivanova N."/>
            <person name="Huntemann M."/>
            <person name="Mavromatis K."/>
            <person name="Mikhailova N."/>
            <person name="Pati A."/>
            <person name="Chen A."/>
            <person name="Palaniappan K."/>
            <person name="Land M."/>
            <person name="Hauser L."/>
            <person name="Brambilla E.M."/>
            <person name="Rohde M."/>
            <person name="Verbarg S."/>
            <person name="Goker M."/>
            <person name="Bristow J."/>
            <person name="Eisen J.A."/>
            <person name="Markowitz V."/>
            <person name="Hugenholtz P."/>
            <person name="Kyrpides N.C."/>
            <person name="Klenk H.P."/>
            <person name="Woyke T."/>
        </authorList>
    </citation>
    <scope>NUCLEOTIDE SEQUENCE [LARGE SCALE GENOMIC DNA]</scope>
    <source>
        <strain evidence="3">ATCC 27775 / DSM 1100 / LMG 10767 / O</strain>
        <plasmid evidence="3">Plasmid pHALHY01</plasmid>
    </source>
</reference>
<dbReference type="SMART" id="SM00100">
    <property type="entry name" value="cNMP"/>
    <property type="match status" value="1"/>
</dbReference>
<dbReference type="InterPro" id="IPR014710">
    <property type="entry name" value="RmlC-like_jellyroll"/>
</dbReference>
<gene>
    <name evidence="2" type="ordered locus">Halhy_6582</name>
</gene>
<keyword evidence="2" id="KW-0614">Plasmid</keyword>
<dbReference type="InterPro" id="IPR000595">
    <property type="entry name" value="cNMP-bd_dom"/>
</dbReference>
<accession>F4L7P0</accession>
<dbReference type="SUPFAM" id="SSF51206">
    <property type="entry name" value="cAMP-binding domain-like"/>
    <property type="match status" value="1"/>
</dbReference>
<dbReference type="AlphaFoldDB" id="F4L7P0"/>
<dbReference type="RefSeq" id="WP_013768915.1">
    <property type="nucleotide sequence ID" value="NC_015511.1"/>
</dbReference>
<dbReference type="HOGENOM" id="CLU_075053_9_3_10"/>
<evidence type="ECO:0000259" key="1">
    <source>
        <dbReference type="SMART" id="SM00100"/>
    </source>
</evidence>
<keyword evidence="3" id="KW-1185">Reference proteome</keyword>
<geneLocation type="plasmid" evidence="2 3">
    <name>pHALHY01</name>
</geneLocation>
<protein>
    <submittedName>
        <fullName evidence="2">Transcriptional regulator, Crp/Fnr family</fullName>
    </submittedName>
</protein>
<dbReference type="Gene3D" id="2.60.120.10">
    <property type="entry name" value="Jelly Rolls"/>
    <property type="match status" value="1"/>
</dbReference>